<evidence type="ECO:0008006" key="4">
    <source>
        <dbReference type="Google" id="ProtNLM"/>
    </source>
</evidence>
<sequence length="60" mass="6860">MEAQLLYVMLILPTFFGLSLLGEGIYRMTRYESGWVSVGLGCIFLMVVVFGYFFMTGYVE</sequence>
<dbReference type="AlphaFoldDB" id="A0A1F4YES0"/>
<feature type="transmembrane region" description="Helical" evidence="1">
    <location>
        <begin position="6"/>
        <end position="26"/>
    </location>
</feature>
<proteinExistence type="predicted"/>
<accession>A0A1F4YES0</accession>
<comment type="caution">
    <text evidence="2">The sequence shown here is derived from an EMBL/GenBank/DDBJ whole genome shotgun (WGS) entry which is preliminary data.</text>
</comment>
<reference evidence="2 3" key="1">
    <citation type="journal article" date="2016" name="Nat. Commun.">
        <title>Thousands of microbial genomes shed light on interconnected biogeochemical processes in an aquifer system.</title>
        <authorList>
            <person name="Anantharaman K."/>
            <person name="Brown C.T."/>
            <person name="Hug L.A."/>
            <person name="Sharon I."/>
            <person name="Castelle C.J."/>
            <person name="Probst A.J."/>
            <person name="Thomas B.C."/>
            <person name="Singh A."/>
            <person name="Wilkins M.J."/>
            <person name="Karaoz U."/>
            <person name="Brodie E.L."/>
            <person name="Williams K.H."/>
            <person name="Hubbard S.S."/>
            <person name="Banfield J.F."/>
        </authorList>
    </citation>
    <scope>NUCLEOTIDE SEQUENCE [LARGE SCALE GENOMIC DNA]</scope>
</reference>
<feature type="transmembrane region" description="Helical" evidence="1">
    <location>
        <begin position="33"/>
        <end position="55"/>
    </location>
</feature>
<keyword evidence="1" id="KW-1133">Transmembrane helix</keyword>
<keyword evidence="1" id="KW-0472">Membrane</keyword>
<dbReference type="Proteomes" id="UP000178176">
    <property type="component" value="Unassembled WGS sequence"/>
</dbReference>
<gene>
    <name evidence="2" type="ORF">A2876_04135</name>
</gene>
<keyword evidence="1" id="KW-0812">Transmembrane</keyword>
<protein>
    <recommendedName>
        <fullName evidence="4">NADH-quinone oxidoreductase subunit L</fullName>
    </recommendedName>
</protein>
<evidence type="ECO:0000256" key="1">
    <source>
        <dbReference type="SAM" id="Phobius"/>
    </source>
</evidence>
<name>A0A1F4YES0_9BACT</name>
<evidence type="ECO:0000313" key="2">
    <source>
        <dbReference type="EMBL" id="OGC92455.1"/>
    </source>
</evidence>
<evidence type="ECO:0000313" key="3">
    <source>
        <dbReference type="Proteomes" id="UP000178176"/>
    </source>
</evidence>
<organism evidence="2 3">
    <name type="scientific">Candidatus Amesbacteria bacterium RIFCSPHIGHO2_01_FULL_48_32b</name>
    <dbReference type="NCBI Taxonomy" id="1797253"/>
    <lineage>
        <taxon>Bacteria</taxon>
        <taxon>Candidatus Amesiibacteriota</taxon>
    </lineage>
</organism>
<dbReference type="EMBL" id="MEXH01000015">
    <property type="protein sequence ID" value="OGC92455.1"/>
    <property type="molecule type" value="Genomic_DNA"/>
</dbReference>